<protein>
    <submittedName>
        <fullName evidence="2">Uncharacterized protein</fullName>
    </submittedName>
</protein>
<evidence type="ECO:0000313" key="2">
    <source>
        <dbReference type="EMBL" id="CAB4135267.1"/>
    </source>
</evidence>
<dbReference type="EMBL" id="LR796249">
    <property type="protein sequence ID" value="CAB4131487.1"/>
    <property type="molecule type" value="Genomic_DNA"/>
</dbReference>
<proteinExistence type="predicted"/>
<evidence type="ECO:0000313" key="1">
    <source>
        <dbReference type="EMBL" id="CAB4131487.1"/>
    </source>
</evidence>
<organism evidence="2">
    <name type="scientific">uncultured Caudovirales phage</name>
    <dbReference type="NCBI Taxonomy" id="2100421"/>
    <lineage>
        <taxon>Viruses</taxon>
        <taxon>Duplodnaviria</taxon>
        <taxon>Heunggongvirae</taxon>
        <taxon>Uroviricota</taxon>
        <taxon>Caudoviricetes</taxon>
        <taxon>Peduoviridae</taxon>
        <taxon>Maltschvirus</taxon>
        <taxon>Maltschvirus maltsch</taxon>
    </lineage>
</organism>
<gene>
    <name evidence="1" type="ORF">UFOVP127_117</name>
    <name evidence="2" type="ORF">UFOVP276_223</name>
</gene>
<reference evidence="2" key="1">
    <citation type="submission" date="2020-04" db="EMBL/GenBank/DDBJ databases">
        <authorList>
            <person name="Chiriac C."/>
            <person name="Salcher M."/>
            <person name="Ghai R."/>
            <person name="Kavagutti S V."/>
        </authorList>
    </citation>
    <scope>NUCLEOTIDE SEQUENCE</scope>
</reference>
<dbReference type="EMBL" id="LR796294">
    <property type="protein sequence ID" value="CAB4135267.1"/>
    <property type="molecule type" value="Genomic_DNA"/>
</dbReference>
<name>A0A6J5LQH9_9CAUD</name>
<accession>A0A6J5LQH9</accession>
<sequence length="102" mass="11399">MNAAEKLARIARKIKAEEKPDVTIEVNSMYRVLMLVAESVAQRGEKTVETFLSYPDRASMGPPAIKAAVNRALVDMLAEDGFRCPHIIDQNHEAKITFHFEG</sequence>